<dbReference type="PANTHER" id="PTHR21257:SF38">
    <property type="entry name" value="7-DEHYDROCHOLESTEROL REDUCTASE"/>
    <property type="match status" value="1"/>
</dbReference>
<evidence type="ECO:0000256" key="12">
    <source>
        <dbReference type="ARBA" id="ARBA00023011"/>
    </source>
</evidence>
<keyword evidence="9" id="KW-0752">Steroid biosynthesis</keyword>
<feature type="transmembrane region" description="Helical" evidence="20">
    <location>
        <begin position="120"/>
        <end position="137"/>
    </location>
</feature>
<name>D3BLI8_HETP5</name>
<keyword evidence="8" id="KW-0521">NADP</keyword>
<evidence type="ECO:0000256" key="15">
    <source>
        <dbReference type="ARBA" id="ARBA00023166"/>
    </source>
</evidence>
<evidence type="ECO:0000256" key="11">
    <source>
        <dbReference type="ARBA" id="ARBA00023002"/>
    </source>
</evidence>
<keyword evidence="10 20" id="KW-1133">Transmembrane helix</keyword>
<keyword evidence="6" id="KW-0152">Cholesterol biosynthesis</keyword>
<evidence type="ECO:0000256" key="8">
    <source>
        <dbReference type="ARBA" id="ARBA00022857"/>
    </source>
</evidence>
<keyword evidence="4" id="KW-0153">Cholesterol metabolism</keyword>
<organism evidence="21 22">
    <name type="scientific">Heterostelium pallidum (strain ATCC 26659 / Pp 5 / PN500)</name>
    <name type="common">Cellular slime mold</name>
    <name type="synonym">Polysphondylium pallidum</name>
    <dbReference type="NCBI Taxonomy" id="670386"/>
    <lineage>
        <taxon>Eukaryota</taxon>
        <taxon>Amoebozoa</taxon>
        <taxon>Evosea</taxon>
        <taxon>Eumycetozoa</taxon>
        <taxon>Dictyostelia</taxon>
        <taxon>Acytosteliales</taxon>
        <taxon>Acytosteliaceae</taxon>
        <taxon>Heterostelium</taxon>
    </lineage>
</organism>
<dbReference type="EC" id="1.3.1.21" evidence="17"/>
<evidence type="ECO:0000256" key="13">
    <source>
        <dbReference type="ARBA" id="ARBA00023098"/>
    </source>
</evidence>
<keyword evidence="7" id="KW-0256">Endoplasmic reticulum</keyword>
<evidence type="ECO:0000256" key="20">
    <source>
        <dbReference type="SAM" id="Phobius"/>
    </source>
</evidence>
<evidence type="ECO:0000256" key="19">
    <source>
        <dbReference type="ARBA" id="ARBA00042688"/>
    </source>
</evidence>
<evidence type="ECO:0000256" key="16">
    <source>
        <dbReference type="ARBA" id="ARBA00023221"/>
    </source>
</evidence>
<feature type="transmembrane region" description="Helical" evidence="20">
    <location>
        <begin position="186"/>
        <end position="206"/>
    </location>
</feature>
<dbReference type="GO" id="GO:0006695">
    <property type="term" value="P:cholesterol biosynthetic process"/>
    <property type="evidence" value="ECO:0007669"/>
    <property type="project" value="UniProtKB-KW"/>
</dbReference>
<feature type="transmembrane region" description="Helical" evidence="20">
    <location>
        <begin position="341"/>
        <end position="360"/>
    </location>
</feature>
<dbReference type="Proteomes" id="UP000001396">
    <property type="component" value="Unassembled WGS sequence"/>
</dbReference>
<feature type="transmembrane region" description="Helical" evidence="20">
    <location>
        <begin position="429"/>
        <end position="449"/>
    </location>
</feature>
<gene>
    <name evidence="21" type="primary">erg24</name>
    <name evidence="21" type="ORF">PPL_12041</name>
</gene>
<feature type="transmembrane region" description="Helical" evidence="20">
    <location>
        <begin position="455"/>
        <end position="478"/>
    </location>
</feature>
<dbReference type="RefSeq" id="XP_020429567.1">
    <property type="nucleotide sequence ID" value="XM_020582786.1"/>
</dbReference>
<dbReference type="PROSITE" id="PS01018">
    <property type="entry name" value="STEROL_REDUCT_2"/>
    <property type="match status" value="1"/>
</dbReference>
<dbReference type="GO" id="GO:0016132">
    <property type="term" value="P:brassinosteroid biosynthetic process"/>
    <property type="evidence" value="ECO:0007669"/>
    <property type="project" value="TreeGrafter"/>
</dbReference>
<dbReference type="GO" id="GO:0047598">
    <property type="term" value="F:7-dehydrocholesterol reductase activity"/>
    <property type="evidence" value="ECO:0007669"/>
    <property type="project" value="UniProtKB-EC"/>
</dbReference>
<evidence type="ECO:0000313" key="21">
    <source>
        <dbReference type="EMBL" id="EFA77439.1"/>
    </source>
</evidence>
<evidence type="ECO:0000256" key="5">
    <source>
        <dbReference type="ARBA" id="ARBA00022692"/>
    </source>
</evidence>
<comment type="similarity">
    <text evidence="2">Belongs to the ERG4/ERG24 family.</text>
</comment>
<proteinExistence type="inferred from homology"/>
<dbReference type="Gene3D" id="1.20.120.1630">
    <property type="match status" value="1"/>
</dbReference>
<keyword evidence="11" id="KW-0560">Oxidoreductase</keyword>
<evidence type="ECO:0000313" key="22">
    <source>
        <dbReference type="Proteomes" id="UP000001396"/>
    </source>
</evidence>
<keyword evidence="12" id="KW-0756">Sterol biosynthesis</keyword>
<dbReference type="InParanoid" id="D3BLI8"/>
<keyword evidence="22" id="KW-1185">Reference proteome</keyword>
<keyword evidence="14 20" id="KW-0472">Membrane</keyword>
<keyword evidence="16" id="KW-0753">Steroid metabolism</keyword>
<evidence type="ECO:0000256" key="2">
    <source>
        <dbReference type="ARBA" id="ARBA00005402"/>
    </source>
</evidence>
<evidence type="ECO:0000256" key="6">
    <source>
        <dbReference type="ARBA" id="ARBA00022778"/>
    </source>
</evidence>
<evidence type="ECO:0000256" key="18">
    <source>
        <dbReference type="ARBA" id="ARBA00039984"/>
    </source>
</evidence>
<dbReference type="GO" id="GO:0005789">
    <property type="term" value="C:endoplasmic reticulum membrane"/>
    <property type="evidence" value="ECO:0007669"/>
    <property type="project" value="UniProtKB-SubCell"/>
</dbReference>
<evidence type="ECO:0000256" key="10">
    <source>
        <dbReference type="ARBA" id="ARBA00022989"/>
    </source>
</evidence>
<feature type="transmembrane region" description="Helical" evidence="20">
    <location>
        <begin position="272"/>
        <end position="291"/>
    </location>
</feature>
<keyword evidence="15" id="KW-1207">Sterol metabolism</keyword>
<dbReference type="OMA" id="WGKPAEC"/>
<evidence type="ECO:0000256" key="9">
    <source>
        <dbReference type="ARBA" id="ARBA00022955"/>
    </source>
</evidence>
<dbReference type="STRING" id="670386.D3BLI8"/>
<dbReference type="Pfam" id="PF01222">
    <property type="entry name" value="ERG4_ERG24"/>
    <property type="match status" value="2"/>
</dbReference>
<comment type="caution">
    <text evidence="21">The sequence shown here is derived from an EMBL/GenBank/DDBJ whole genome shotgun (WGS) entry which is preliminary data.</text>
</comment>
<keyword evidence="3" id="KW-0444">Lipid biosynthesis</keyword>
<dbReference type="InterPro" id="IPR001171">
    <property type="entry name" value="ERG24_DHCR-like"/>
</dbReference>
<dbReference type="InterPro" id="IPR018083">
    <property type="entry name" value="Sterol_reductase_CS"/>
</dbReference>
<protein>
    <recommendedName>
        <fullName evidence="18">7-dehydrocholesterol reductase</fullName>
        <ecNumber evidence="17">1.3.1.21</ecNumber>
    </recommendedName>
    <alternativeName>
        <fullName evidence="19">Sterol Delta(7)-reductase</fullName>
    </alternativeName>
</protein>
<keyword evidence="13" id="KW-0443">Lipid metabolism</keyword>
<reference evidence="21 22" key="1">
    <citation type="journal article" date="2011" name="Genome Res.">
        <title>Phylogeny-wide analysis of social amoeba genomes highlights ancient origins for complex intercellular communication.</title>
        <authorList>
            <person name="Heidel A.J."/>
            <person name="Lawal H.M."/>
            <person name="Felder M."/>
            <person name="Schilde C."/>
            <person name="Helps N.R."/>
            <person name="Tunggal B."/>
            <person name="Rivero F."/>
            <person name="John U."/>
            <person name="Schleicher M."/>
            <person name="Eichinger L."/>
            <person name="Platzer M."/>
            <person name="Noegel A.A."/>
            <person name="Schaap P."/>
            <person name="Gloeckner G."/>
        </authorList>
    </citation>
    <scope>NUCLEOTIDE SEQUENCE [LARGE SCALE GENOMIC DNA]</scope>
    <source>
        <strain evidence="22">ATCC 26659 / Pp 5 / PN500</strain>
    </source>
</reference>
<evidence type="ECO:0000256" key="1">
    <source>
        <dbReference type="ARBA" id="ARBA00004477"/>
    </source>
</evidence>
<comment type="subcellular location">
    <subcellularLocation>
        <location evidence="1">Endoplasmic reticulum membrane</location>
        <topology evidence="1">Multi-pass membrane protein</topology>
    </subcellularLocation>
</comment>
<dbReference type="GeneID" id="31367508"/>
<dbReference type="PANTHER" id="PTHR21257">
    <property type="entry name" value="DELTA(14)-STEROL REDUCTASE"/>
    <property type="match status" value="1"/>
</dbReference>
<evidence type="ECO:0000256" key="17">
    <source>
        <dbReference type="ARBA" id="ARBA00038851"/>
    </source>
</evidence>
<evidence type="ECO:0000256" key="3">
    <source>
        <dbReference type="ARBA" id="ARBA00022516"/>
    </source>
</evidence>
<evidence type="ECO:0000256" key="7">
    <source>
        <dbReference type="ARBA" id="ARBA00022824"/>
    </source>
</evidence>
<keyword evidence="5 20" id="KW-0812">Transmembrane</keyword>
<evidence type="ECO:0000256" key="14">
    <source>
        <dbReference type="ARBA" id="ARBA00023136"/>
    </source>
</evidence>
<feature type="transmembrane region" description="Helical" evidence="20">
    <location>
        <begin position="157"/>
        <end position="174"/>
    </location>
</feature>
<accession>D3BLI8</accession>
<evidence type="ECO:0000256" key="4">
    <source>
        <dbReference type="ARBA" id="ARBA00022548"/>
    </source>
</evidence>
<feature type="transmembrane region" description="Helical" evidence="20">
    <location>
        <begin position="49"/>
        <end position="70"/>
    </location>
</feature>
<sequence>MIENETKKRINKSAEKVITTRNDNNNNIKSTQGGTKVDPHWGRSHNISYLTAFLSSLLMFTSPLMVIYFWTACNSYGCSLAEPAIELYSLLSSPTPSIVAVQSFLYSLLPVPTLEAAKLYVYWLLFQFVLYVVLPAKTGYGQQTPAGHRLPYKVNGLLAWVVSHVCFLVASCYFELFPASLVQRHWGGLLVAANCYGYSLTLFSYIKAHIAPSHPTDRKFTNSRLYDIFMGIELNPRFGNWFDFKLFHNGRPGIVAWTLINLSFGFAQYERIGYVTNSMVLLNILHAAYVLDFFVNEDWYLRTIDIAHDHFGFYLSWGDTVWLPYMYTLQSHYLYRNPVDLSYPMFSGVLALGTGGYLIFRAVNHQKDVFRSSPNGNCIIWGKKATFVSAKYVTADGTEHIGRLLTSGFWGNVKKCYKRSTTVIISNTYFIYCLFIKTILIIIGLSRHFNYVGDLMLSFAMCLTCGFEHLLPYFYIIYMTMLLVHRIYRDDERCFGKYGDYWIQYKSIVRWKLLPYVFINFNITALKFTSDKSSDDSIADIVKAQRNEGACSTTDIGANRDLGSYEQKIVIGVLPSSLQRLSIPEIYRTTDFRIDVPIPNN</sequence>
<dbReference type="EMBL" id="ADBJ01000042">
    <property type="protein sequence ID" value="EFA77439.1"/>
    <property type="molecule type" value="Genomic_DNA"/>
</dbReference>
<dbReference type="AlphaFoldDB" id="D3BLI8"/>